<name>A0ABY5XCV5_ERWPY</name>
<keyword evidence="1" id="KW-1133">Transmembrane helix</keyword>
<evidence type="ECO:0000313" key="3">
    <source>
        <dbReference type="Proteomes" id="UP001058553"/>
    </source>
</evidence>
<dbReference type="RefSeq" id="WP_259819848.1">
    <property type="nucleotide sequence ID" value="NZ_CP103445.1"/>
</dbReference>
<evidence type="ECO:0000313" key="2">
    <source>
        <dbReference type="EMBL" id="UWS34823.1"/>
    </source>
</evidence>
<feature type="transmembrane region" description="Helical" evidence="1">
    <location>
        <begin position="64"/>
        <end position="82"/>
    </location>
</feature>
<keyword evidence="1" id="KW-0812">Transmembrane</keyword>
<protein>
    <submittedName>
        <fullName evidence="2">Uncharacterized protein</fullName>
    </submittedName>
</protein>
<keyword evidence="3" id="KW-1185">Reference proteome</keyword>
<organism evidence="2 3">
    <name type="scientific">Erwinia pyrifoliae</name>
    <dbReference type="NCBI Taxonomy" id="79967"/>
    <lineage>
        <taxon>Bacteria</taxon>
        <taxon>Pseudomonadati</taxon>
        <taxon>Pseudomonadota</taxon>
        <taxon>Gammaproteobacteria</taxon>
        <taxon>Enterobacterales</taxon>
        <taxon>Erwiniaceae</taxon>
        <taxon>Erwinia</taxon>
    </lineage>
</organism>
<sequence>MNSNKNKLNTLTDAFLKRLKNDEIEKLGKENEVPNTLIILGCLSVICFMFSISNTDPDDFLTKWKFAFFIFSIIFSMLWLGISIERLSFFKTLWSFGIVKLVIS</sequence>
<dbReference type="EMBL" id="CP103445">
    <property type="protein sequence ID" value="UWS34823.1"/>
    <property type="molecule type" value="Genomic_DNA"/>
</dbReference>
<keyword evidence="1" id="KW-0472">Membrane</keyword>
<dbReference type="Proteomes" id="UP001058553">
    <property type="component" value="Chromosome"/>
</dbReference>
<gene>
    <name evidence="2" type="ORF">NYP84_06620</name>
</gene>
<feature type="transmembrane region" description="Helical" evidence="1">
    <location>
        <begin position="33"/>
        <end position="52"/>
    </location>
</feature>
<evidence type="ECO:0000256" key="1">
    <source>
        <dbReference type="SAM" id="Phobius"/>
    </source>
</evidence>
<proteinExistence type="predicted"/>
<reference evidence="2" key="1">
    <citation type="submission" date="2022-07" db="EMBL/GenBank/DDBJ databases">
        <title>Genetic diversity of Erwinia pyrifoliae.</title>
        <authorList>
            <person name="Park D.S."/>
            <person name="Ham H."/>
        </authorList>
    </citation>
    <scope>NUCLEOTIDE SEQUENCE</scope>
    <source>
        <strain evidence="2">CP201486</strain>
    </source>
</reference>
<accession>A0ABY5XCV5</accession>